<dbReference type="EMBL" id="CDMC01000001">
    <property type="protein sequence ID" value="CEL00901.1"/>
    <property type="molecule type" value="Genomic_DNA"/>
</dbReference>
<keyword evidence="3" id="KW-1185">Reference proteome</keyword>
<dbReference type="Proteomes" id="UP000054771">
    <property type="component" value="Unassembled WGS sequence"/>
</dbReference>
<proteinExistence type="predicted"/>
<dbReference type="OrthoDB" id="3248508at2759"/>
<dbReference type="AlphaFoldDB" id="A0A0U4YVL8"/>
<gene>
    <name evidence="2" type="ORF">ASPCAL00493</name>
</gene>
<dbReference type="Gene3D" id="3.40.50.1820">
    <property type="entry name" value="alpha/beta hydrolase"/>
    <property type="match status" value="1"/>
</dbReference>
<evidence type="ECO:0000259" key="1">
    <source>
        <dbReference type="Pfam" id="PF12697"/>
    </source>
</evidence>
<name>A0A0U4YVL8_ASPCI</name>
<reference evidence="3" key="1">
    <citation type="journal article" date="2016" name="Genome Announc.">
        <title>Draft genome sequences of fungus Aspergillus calidoustus.</title>
        <authorList>
            <person name="Horn F."/>
            <person name="Linde J."/>
            <person name="Mattern D.J."/>
            <person name="Walther G."/>
            <person name="Guthke R."/>
            <person name="Scherlach K."/>
            <person name="Martin K."/>
            <person name="Brakhage A.A."/>
            <person name="Petzke L."/>
            <person name="Valiante V."/>
        </authorList>
    </citation>
    <scope>NUCLEOTIDE SEQUENCE [LARGE SCALE GENOMIC DNA]</scope>
    <source>
        <strain evidence="3">SF006504</strain>
    </source>
</reference>
<feature type="domain" description="AB hydrolase-1" evidence="1">
    <location>
        <begin position="55"/>
        <end position="174"/>
    </location>
</feature>
<evidence type="ECO:0000313" key="3">
    <source>
        <dbReference type="Proteomes" id="UP000054771"/>
    </source>
</evidence>
<dbReference type="PANTHER" id="PTHR47842:SF3">
    <property type="entry name" value="DUF676 DOMAIN-CONTAINING PROTEIN"/>
    <property type="match status" value="1"/>
</dbReference>
<dbReference type="OMA" id="QWILEIT"/>
<evidence type="ECO:0000313" key="2">
    <source>
        <dbReference type="EMBL" id="CEL00901.1"/>
    </source>
</evidence>
<accession>A0A0U4YVL8</accession>
<dbReference type="SUPFAM" id="SSF53474">
    <property type="entry name" value="alpha/beta-Hydrolases"/>
    <property type="match status" value="1"/>
</dbReference>
<organism evidence="2 3">
    <name type="scientific">Aspergillus calidoustus</name>
    <dbReference type="NCBI Taxonomy" id="454130"/>
    <lineage>
        <taxon>Eukaryota</taxon>
        <taxon>Fungi</taxon>
        <taxon>Dikarya</taxon>
        <taxon>Ascomycota</taxon>
        <taxon>Pezizomycotina</taxon>
        <taxon>Eurotiomycetes</taxon>
        <taxon>Eurotiomycetidae</taxon>
        <taxon>Eurotiales</taxon>
        <taxon>Aspergillaceae</taxon>
        <taxon>Aspergillus</taxon>
        <taxon>Aspergillus subgen. Nidulantes</taxon>
    </lineage>
</organism>
<sequence>MPAQDPLHHSTDSYLPDPSWQDDASDDFILDTTWDAPHHRGTLHSREGKRRLLLIYIHGFLGSEDSFYGFPRKVHNLLKAALSRTHVVNTKIYPRYKSQGPLDVARDDIIQWLSPHQAPDLDLILLGHSIGGLVAAEVALATSCNISSHTISSSRLNHHFVGLVTFDAPFLGLHPRVVGTGIGRLFSRKGETNNEAQDVLQRDGTHSLAIEDDATFDSGSTSDIKKPRRTAWDGARHFIKKNAGQVSRSTLQYVFSYYDHVGCLNNYFGLVRRHKKLCHWAKGGETGRGLRFVNYYTSAGRLGEPLANNDRQNDKFHSDKESLTCNEMRQMYDHSNSQSRGRLFCYVPEKARGENLWVPLYMDGMDEITAHQSMFLPLGTYYEQLVGSTVARIESWIL</sequence>
<dbReference type="InterPro" id="IPR029058">
    <property type="entry name" value="AB_hydrolase_fold"/>
</dbReference>
<dbReference type="PANTHER" id="PTHR47842">
    <property type="entry name" value="EXPRESSED PROTEIN"/>
    <property type="match status" value="1"/>
</dbReference>
<dbReference type="STRING" id="454130.A0A0U4YVL8"/>
<protein>
    <recommendedName>
        <fullName evidence="1">AB hydrolase-1 domain-containing protein</fullName>
    </recommendedName>
</protein>
<dbReference type="Pfam" id="PF12697">
    <property type="entry name" value="Abhydrolase_6"/>
    <property type="match status" value="1"/>
</dbReference>
<dbReference type="InterPro" id="IPR000073">
    <property type="entry name" value="AB_hydrolase_1"/>
</dbReference>